<evidence type="ECO:0000313" key="2">
    <source>
        <dbReference type="Proteomes" id="UP001552299"/>
    </source>
</evidence>
<dbReference type="Proteomes" id="UP001552299">
    <property type="component" value="Unassembled WGS sequence"/>
</dbReference>
<sequence>MASSSTSSPTDVSDAILSSPTVSIPPQLKFFMANVKTMLFPANNFEGYLTGSTAKHPKQILSTDKSVITNHLYTTWMLIDQHLASTIYSTVFASLLPYILNLESTHEIWRTLELRLQSTNRSRILQLKNELYQLQLGDKTMFQYLSDIKSKIDAIAAAGSSIDAEDIILYTLNGLPSTYQSFKIVIRTYLQPITLDDFYALLCSEQAN</sequence>
<organism evidence="1 2">
    <name type="scientific">Dendrobium thyrsiflorum</name>
    <name type="common">Pinecone-like raceme dendrobium</name>
    <name type="synonym">Orchid</name>
    <dbReference type="NCBI Taxonomy" id="117978"/>
    <lineage>
        <taxon>Eukaryota</taxon>
        <taxon>Viridiplantae</taxon>
        <taxon>Streptophyta</taxon>
        <taxon>Embryophyta</taxon>
        <taxon>Tracheophyta</taxon>
        <taxon>Spermatophyta</taxon>
        <taxon>Magnoliopsida</taxon>
        <taxon>Liliopsida</taxon>
        <taxon>Asparagales</taxon>
        <taxon>Orchidaceae</taxon>
        <taxon>Epidendroideae</taxon>
        <taxon>Malaxideae</taxon>
        <taxon>Dendrobiinae</taxon>
        <taxon>Dendrobium</taxon>
    </lineage>
</organism>
<dbReference type="PANTHER" id="PTHR47481:SF22">
    <property type="entry name" value="RETROTRANSPOSON GAG DOMAIN-CONTAINING PROTEIN"/>
    <property type="match status" value="1"/>
</dbReference>
<gene>
    <name evidence="1" type="ORF">M5K25_018656</name>
</gene>
<dbReference type="EMBL" id="JANQDX010000014">
    <property type="protein sequence ID" value="KAL0912667.1"/>
    <property type="molecule type" value="Genomic_DNA"/>
</dbReference>
<proteinExistence type="predicted"/>
<accession>A0ABD0UQH4</accession>
<comment type="caution">
    <text evidence="1">The sequence shown here is derived from an EMBL/GenBank/DDBJ whole genome shotgun (WGS) entry which is preliminary data.</text>
</comment>
<name>A0ABD0UQH4_DENTH</name>
<reference evidence="1 2" key="1">
    <citation type="journal article" date="2024" name="Plant Biotechnol. J.">
        <title>Dendrobium thyrsiflorum genome and its molecular insights into genes involved in important horticultural traits.</title>
        <authorList>
            <person name="Chen B."/>
            <person name="Wang J.Y."/>
            <person name="Zheng P.J."/>
            <person name="Li K.L."/>
            <person name="Liang Y.M."/>
            <person name="Chen X.F."/>
            <person name="Zhang C."/>
            <person name="Zhao X."/>
            <person name="He X."/>
            <person name="Zhang G.Q."/>
            <person name="Liu Z.J."/>
            <person name="Xu Q."/>
        </authorList>
    </citation>
    <scope>NUCLEOTIDE SEQUENCE [LARGE SCALE GENOMIC DNA]</scope>
    <source>
        <strain evidence="1">GZMU011</strain>
    </source>
</reference>
<dbReference type="Pfam" id="PF14223">
    <property type="entry name" value="Retrotran_gag_2"/>
    <property type="match status" value="1"/>
</dbReference>
<dbReference type="PANTHER" id="PTHR47481">
    <property type="match status" value="1"/>
</dbReference>
<evidence type="ECO:0008006" key="3">
    <source>
        <dbReference type="Google" id="ProtNLM"/>
    </source>
</evidence>
<evidence type="ECO:0000313" key="1">
    <source>
        <dbReference type="EMBL" id="KAL0912667.1"/>
    </source>
</evidence>
<dbReference type="AlphaFoldDB" id="A0ABD0UQH4"/>
<keyword evidence="2" id="KW-1185">Reference proteome</keyword>
<protein>
    <recommendedName>
        <fullName evidence="3">Retrovirus-related Pol polyprotein from transposon TNT 1-94</fullName>
    </recommendedName>
</protein>